<protein>
    <submittedName>
        <fullName evidence="2">Putative secreted protein</fullName>
    </submittedName>
</protein>
<proteinExistence type="evidence at transcript level"/>
<evidence type="ECO:0000256" key="1">
    <source>
        <dbReference type="SAM" id="SignalP"/>
    </source>
</evidence>
<keyword evidence="1" id="KW-0732">Signal</keyword>
<dbReference type="EMBL" id="GBBM01007771">
    <property type="protein sequence ID" value="JAC27647.1"/>
    <property type="molecule type" value="mRNA"/>
</dbReference>
<dbReference type="AlphaFoldDB" id="A0A023G1X4"/>
<sequence length="107" mass="11161">MACLLTASLWSLYVTVLGIRNCPNIVLLPDCAALHLFAASRILPMANLPSGIDASGLDEVLLECCVIIGICLASLVHLSSLVLCHVHAVVSLKTSQAAQSIAAILVL</sequence>
<evidence type="ECO:0000313" key="2">
    <source>
        <dbReference type="EMBL" id="JAC27647.1"/>
    </source>
</evidence>
<name>A0A023G1X4_AMBTT</name>
<accession>A0A023G1X4</accession>
<feature type="chain" id="PRO_5001520445" evidence="1">
    <location>
        <begin position="19"/>
        <end position="107"/>
    </location>
</feature>
<feature type="signal peptide" evidence="1">
    <location>
        <begin position="1"/>
        <end position="18"/>
    </location>
</feature>
<reference evidence="2" key="1">
    <citation type="submission" date="2014-03" db="EMBL/GenBank/DDBJ databases">
        <title>The sialotranscriptome of Amblyomma triste, Amblyomma parvum and Amblyomma cajennense ticks, uncovered by 454-based RNA-seq.</title>
        <authorList>
            <person name="Garcia G.R."/>
            <person name="Gardinassi L.G."/>
            <person name="Ribeiro J.M."/>
            <person name="Anatriello E."/>
            <person name="Ferreira B.R."/>
            <person name="Moreira H.N."/>
            <person name="Mafra C."/>
            <person name="Olegario M.M."/>
            <person name="Szabo P.J."/>
            <person name="Miranda-Santos I.K."/>
            <person name="Maruyama S.R."/>
        </authorList>
    </citation>
    <scope>NUCLEOTIDE SEQUENCE</scope>
    <source>
        <strain evidence="2">Mato Grasso do Sul</strain>
        <tissue evidence="2">Salivary glands</tissue>
    </source>
</reference>
<organism evidence="2">
    <name type="scientific">Amblyomma triste</name>
    <name type="common">Neotropical tick</name>
    <dbReference type="NCBI Taxonomy" id="251400"/>
    <lineage>
        <taxon>Eukaryota</taxon>
        <taxon>Metazoa</taxon>
        <taxon>Ecdysozoa</taxon>
        <taxon>Arthropoda</taxon>
        <taxon>Chelicerata</taxon>
        <taxon>Arachnida</taxon>
        <taxon>Acari</taxon>
        <taxon>Parasitiformes</taxon>
        <taxon>Ixodida</taxon>
        <taxon>Ixodoidea</taxon>
        <taxon>Ixodidae</taxon>
        <taxon>Amblyomminae</taxon>
        <taxon>Amblyomma</taxon>
    </lineage>
</organism>